<comment type="caution">
    <text evidence="2">The sequence shown here is derived from an EMBL/GenBank/DDBJ whole genome shotgun (WGS) entry which is preliminary data.</text>
</comment>
<reference evidence="2" key="1">
    <citation type="journal article" date="2019" name="Sci. Rep.">
        <title>Draft genome of Tanacetum cinerariifolium, the natural source of mosquito coil.</title>
        <authorList>
            <person name="Yamashiro T."/>
            <person name="Shiraishi A."/>
            <person name="Satake H."/>
            <person name="Nakayama K."/>
        </authorList>
    </citation>
    <scope>NUCLEOTIDE SEQUENCE</scope>
</reference>
<evidence type="ECO:0000256" key="1">
    <source>
        <dbReference type="SAM" id="MobiDB-lite"/>
    </source>
</evidence>
<sequence>YLEDVEDDPRDTRDERVTHPTMPEDIPEPAQEGAAEVTYKTLGDLVQRFHDHTQAILVYRIQTTEVIQREQGCRIVGVESAVIALTEREAYGLSSLDMFVSMAVLSNSV</sequence>
<dbReference type="AlphaFoldDB" id="A0A699UJ10"/>
<protein>
    <submittedName>
        <fullName evidence="2">Uncharacterized protein</fullName>
    </submittedName>
</protein>
<gene>
    <name evidence="2" type="ORF">Tci_893217</name>
</gene>
<accession>A0A699UJ10</accession>
<evidence type="ECO:0000313" key="2">
    <source>
        <dbReference type="EMBL" id="GFD21248.1"/>
    </source>
</evidence>
<feature type="region of interest" description="Disordered" evidence="1">
    <location>
        <begin position="1"/>
        <end position="32"/>
    </location>
</feature>
<proteinExistence type="predicted"/>
<feature type="non-terminal residue" evidence="2">
    <location>
        <position position="1"/>
    </location>
</feature>
<organism evidence="2">
    <name type="scientific">Tanacetum cinerariifolium</name>
    <name type="common">Dalmatian daisy</name>
    <name type="synonym">Chrysanthemum cinerariifolium</name>
    <dbReference type="NCBI Taxonomy" id="118510"/>
    <lineage>
        <taxon>Eukaryota</taxon>
        <taxon>Viridiplantae</taxon>
        <taxon>Streptophyta</taxon>
        <taxon>Embryophyta</taxon>
        <taxon>Tracheophyta</taxon>
        <taxon>Spermatophyta</taxon>
        <taxon>Magnoliopsida</taxon>
        <taxon>eudicotyledons</taxon>
        <taxon>Gunneridae</taxon>
        <taxon>Pentapetalae</taxon>
        <taxon>asterids</taxon>
        <taxon>campanulids</taxon>
        <taxon>Asterales</taxon>
        <taxon>Asteraceae</taxon>
        <taxon>Asteroideae</taxon>
        <taxon>Anthemideae</taxon>
        <taxon>Anthemidinae</taxon>
        <taxon>Tanacetum</taxon>
    </lineage>
</organism>
<name>A0A699UJ10_TANCI</name>
<dbReference type="EMBL" id="BKCJ011328396">
    <property type="protein sequence ID" value="GFD21248.1"/>
    <property type="molecule type" value="Genomic_DNA"/>
</dbReference>